<dbReference type="GO" id="GO:0051903">
    <property type="term" value="F:S-(hydroxymethyl)glutathione dehydrogenase [NAD(P)+] activity"/>
    <property type="evidence" value="ECO:0007669"/>
    <property type="project" value="TreeGrafter"/>
</dbReference>
<dbReference type="InterPro" id="IPR013154">
    <property type="entry name" value="ADH-like_N"/>
</dbReference>
<evidence type="ECO:0000256" key="4">
    <source>
        <dbReference type="ARBA" id="ARBA00023027"/>
    </source>
</evidence>
<evidence type="ECO:0000256" key="1">
    <source>
        <dbReference type="ARBA" id="ARBA00001947"/>
    </source>
</evidence>
<comment type="cofactor">
    <cofactor evidence="1">
        <name>Zn(2+)</name>
        <dbReference type="ChEBI" id="CHEBI:29105"/>
    </cofactor>
</comment>
<evidence type="ECO:0000313" key="7">
    <source>
        <dbReference type="Proteomes" id="UP000609531"/>
    </source>
</evidence>
<keyword evidence="3" id="KW-0862">Zinc</keyword>
<evidence type="ECO:0000256" key="3">
    <source>
        <dbReference type="ARBA" id="ARBA00022833"/>
    </source>
</evidence>
<comment type="caution">
    <text evidence="6">The sequence shown here is derived from an EMBL/GenBank/DDBJ whole genome shotgun (WGS) entry which is preliminary data.</text>
</comment>
<accession>A0A934IRJ8</accession>
<dbReference type="Gene3D" id="3.40.50.720">
    <property type="entry name" value="NAD(P)-binding Rossmann-like Domain"/>
    <property type="match status" value="1"/>
</dbReference>
<sequence length="374" mass="39092">MRTRSAILRESGMSTPYAESRPITIEDVELKGPGRDEVLVKIEAAGVCHSDLSAIDGARPRPLPIALGHEASARIEAVGEGVTKLVPGDPVVMSFLPVCGECPMCAEGRAALCEEGYAANAAGTLLSGARHIHLRGLPVNHHSGVSAFSEYAVVSTKSVVKITPEIDLTTAAVFGCAVMTGVGAVMNTCNVSPGESVAIIGLGGVGLSALLGAVASGAYPIIAIDIADAKLEQAKTLGATHVFNAGDPDIVEQVKEASKGGVRYAIEMAGNTRAFDLAYKIARRGGVTATAGLTNVNSRFEISPLPLVGEERTILGSYMGSCVPSRDIPRYIELYRAGRLPVDRLISSTGPLSEINEAFDKLRKGEVIRHLLIP</sequence>
<dbReference type="SUPFAM" id="SSF51735">
    <property type="entry name" value="NAD(P)-binding Rossmann-fold domains"/>
    <property type="match status" value="1"/>
</dbReference>
<dbReference type="GO" id="GO:0008270">
    <property type="term" value="F:zinc ion binding"/>
    <property type="evidence" value="ECO:0007669"/>
    <property type="project" value="TreeGrafter"/>
</dbReference>
<dbReference type="EMBL" id="JAEKJA010000015">
    <property type="protein sequence ID" value="MBJ3777338.1"/>
    <property type="molecule type" value="Genomic_DNA"/>
</dbReference>
<organism evidence="6 7">
    <name type="scientific">Acuticoccus mangrovi</name>
    <dbReference type="NCBI Taxonomy" id="2796142"/>
    <lineage>
        <taxon>Bacteria</taxon>
        <taxon>Pseudomonadati</taxon>
        <taxon>Pseudomonadota</taxon>
        <taxon>Alphaproteobacteria</taxon>
        <taxon>Hyphomicrobiales</taxon>
        <taxon>Amorphaceae</taxon>
        <taxon>Acuticoccus</taxon>
    </lineage>
</organism>
<keyword evidence="7" id="KW-1185">Reference proteome</keyword>
<dbReference type="PANTHER" id="PTHR43880:SF12">
    <property type="entry name" value="ALCOHOL DEHYDROGENASE CLASS-3"/>
    <property type="match status" value="1"/>
</dbReference>
<dbReference type="InterPro" id="IPR020843">
    <property type="entry name" value="ER"/>
</dbReference>
<keyword evidence="2" id="KW-0479">Metal-binding</keyword>
<dbReference type="Pfam" id="PF08240">
    <property type="entry name" value="ADH_N"/>
    <property type="match status" value="1"/>
</dbReference>
<dbReference type="AlphaFoldDB" id="A0A934IRJ8"/>
<evidence type="ECO:0000259" key="5">
    <source>
        <dbReference type="SMART" id="SM00829"/>
    </source>
</evidence>
<dbReference type="InterPro" id="IPR036291">
    <property type="entry name" value="NAD(P)-bd_dom_sf"/>
</dbReference>
<dbReference type="GO" id="GO:0005829">
    <property type="term" value="C:cytosol"/>
    <property type="evidence" value="ECO:0007669"/>
    <property type="project" value="TreeGrafter"/>
</dbReference>
<evidence type="ECO:0000256" key="2">
    <source>
        <dbReference type="ARBA" id="ARBA00022723"/>
    </source>
</evidence>
<dbReference type="SUPFAM" id="SSF50129">
    <property type="entry name" value="GroES-like"/>
    <property type="match status" value="2"/>
</dbReference>
<evidence type="ECO:0000313" key="6">
    <source>
        <dbReference type="EMBL" id="MBJ3777338.1"/>
    </source>
</evidence>
<name>A0A934IRJ8_9HYPH</name>
<dbReference type="Pfam" id="PF00107">
    <property type="entry name" value="ADH_zinc_N"/>
    <property type="match status" value="1"/>
</dbReference>
<dbReference type="InterPro" id="IPR011032">
    <property type="entry name" value="GroES-like_sf"/>
</dbReference>
<protein>
    <submittedName>
        <fullName evidence="6">Zinc-dependent alcohol dehydrogenase family protein</fullName>
    </submittedName>
</protein>
<dbReference type="Proteomes" id="UP000609531">
    <property type="component" value="Unassembled WGS sequence"/>
</dbReference>
<dbReference type="CDD" id="cd08281">
    <property type="entry name" value="liver_ADH_like1"/>
    <property type="match status" value="1"/>
</dbReference>
<keyword evidence="4" id="KW-0520">NAD</keyword>
<proteinExistence type="predicted"/>
<dbReference type="GO" id="GO:0046294">
    <property type="term" value="P:formaldehyde catabolic process"/>
    <property type="evidence" value="ECO:0007669"/>
    <property type="project" value="TreeGrafter"/>
</dbReference>
<dbReference type="FunFam" id="3.40.50.720:FF:000003">
    <property type="entry name" value="S-(hydroxymethyl)glutathione dehydrogenase"/>
    <property type="match status" value="1"/>
</dbReference>
<reference evidence="6" key="1">
    <citation type="submission" date="2020-12" db="EMBL/GenBank/DDBJ databases">
        <title>Bacterial taxonomy.</title>
        <authorList>
            <person name="Pan X."/>
        </authorList>
    </citation>
    <scope>NUCLEOTIDE SEQUENCE</scope>
    <source>
        <strain evidence="6">B2012</strain>
    </source>
</reference>
<dbReference type="Gene3D" id="3.90.180.10">
    <property type="entry name" value="Medium-chain alcohol dehydrogenases, catalytic domain"/>
    <property type="match status" value="1"/>
</dbReference>
<dbReference type="PANTHER" id="PTHR43880">
    <property type="entry name" value="ALCOHOL DEHYDROGENASE"/>
    <property type="match status" value="1"/>
</dbReference>
<gene>
    <name evidence="6" type="ORF">JCR33_16640</name>
</gene>
<dbReference type="SMART" id="SM00829">
    <property type="entry name" value="PKS_ER"/>
    <property type="match status" value="1"/>
</dbReference>
<dbReference type="RefSeq" id="WP_198883246.1">
    <property type="nucleotide sequence ID" value="NZ_JAEKJA010000015.1"/>
</dbReference>
<dbReference type="InterPro" id="IPR013149">
    <property type="entry name" value="ADH-like_C"/>
</dbReference>
<feature type="domain" description="Enoyl reductase (ER)" evidence="5">
    <location>
        <begin position="18"/>
        <end position="373"/>
    </location>
</feature>